<comment type="caution">
    <text evidence="3">The sequence shown here is derived from an EMBL/GenBank/DDBJ whole genome shotgun (WGS) entry which is preliminary data.</text>
</comment>
<dbReference type="PANTHER" id="PTHR45614:SF271">
    <property type="entry name" value="MYB DNA BINDING PROTEIN_ TRANSCRIPTION FACTOR-LIKE PROTEIN"/>
    <property type="match status" value="1"/>
</dbReference>
<reference evidence="3" key="1">
    <citation type="submission" date="2021-01" db="EMBL/GenBank/DDBJ databases">
        <authorList>
            <consortium name="Genoscope - CEA"/>
            <person name="William W."/>
        </authorList>
    </citation>
    <scope>NUCLEOTIDE SEQUENCE</scope>
</reference>
<organism evidence="3 4">
    <name type="scientific">Paramecium octaurelia</name>
    <dbReference type="NCBI Taxonomy" id="43137"/>
    <lineage>
        <taxon>Eukaryota</taxon>
        <taxon>Sar</taxon>
        <taxon>Alveolata</taxon>
        <taxon>Ciliophora</taxon>
        <taxon>Intramacronucleata</taxon>
        <taxon>Oligohymenophorea</taxon>
        <taxon>Peniculida</taxon>
        <taxon>Parameciidae</taxon>
        <taxon>Paramecium</taxon>
    </lineage>
</organism>
<dbReference type="InterPro" id="IPR017930">
    <property type="entry name" value="Myb_dom"/>
</dbReference>
<name>A0A8S1UYJ8_PAROT</name>
<evidence type="ECO:0000313" key="3">
    <source>
        <dbReference type="EMBL" id="CAD8170208.1"/>
    </source>
</evidence>
<dbReference type="GO" id="GO:0005634">
    <property type="term" value="C:nucleus"/>
    <property type="evidence" value="ECO:0007669"/>
    <property type="project" value="TreeGrafter"/>
</dbReference>
<dbReference type="InterPro" id="IPR050560">
    <property type="entry name" value="MYB_TF"/>
</dbReference>
<dbReference type="PROSITE" id="PS50090">
    <property type="entry name" value="MYB_LIKE"/>
    <property type="match status" value="2"/>
</dbReference>
<evidence type="ECO:0000313" key="4">
    <source>
        <dbReference type="Proteomes" id="UP000683925"/>
    </source>
</evidence>
<protein>
    <submittedName>
        <fullName evidence="3">Uncharacterized protein</fullName>
    </submittedName>
</protein>
<feature type="domain" description="Myb-like" evidence="1">
    <location>
        <begin position="120"/>
        <end position="177"/>
    </location>
</feature>
<dbReference type="AlphaFoldDB" id="A0A8S1UYJ8"/>
<dbReference type="OrthoDB" id="301676at2759"/>
<dbReference type="OMA" id="QHHIKGR"/>
<proteinExistence type="predicted"/>
<dbReference type="Proteomes" id="UP000683925">
    <property type="component" value="Unassembled WGS sequence"/>
</dbReference>
<dbReference type="GO" id="GO:0000981">
    <property type="term" value="F:DNA-binding transcription factor activity, RNA polymerase II-specific"/>
    <property type="evidence" value="ECO:0007669"/>
    <property type="project" value="TreeGrafter"/>
</dbReference>
<sequence>MQLREGASSEWQKFMEYTRNANQLDYEKIGQYVKIKLTKFPTDHSLIDYYENVFQNVTNQKNRKKWHQMDKYLLIWCVAKLLQVKQRANLVPDDEDWDMISEVLQVDSQLLKLKWISLLHSNLRIHQWSREEDQILKDIAEQFYDKNNWTELTIKFNSLSRTQRYPKQIRERWKNVLNPAIQKSLWDSKEKLNLIQLVYKYGKRWSLIQHHIKGRSENQIKNQYNGITRSLKKEKISNDEERELLLHIIQNPNQPIQNLIDDFLLKLMAKREQLKLGSTIREEIKIEVNNNFRIQQKTLPFEQAPETPTILQFQPPSTLQSQNLPYLNNVYQNPPFQFHHYNSQAQQALPIYRPYQYVSQYNLYKPNFYSPNYAHMRFPYCM</sequence>
<dbReference type="CDD" id="cd00167">
    <property type="entry name" value="SANT"/>
    <property type="match status" value="2"/>
</dbReference>
<dbReference type="InterPro" id="IPR001005">
    <property type="entry name" value="SANT/Myb"/>
</dbReference>
<dbReference type="EMBL" id="CAJJDP010000055">
    <property type="protein sequence ID" value="CAD8170208.1"/>
    <property type="molecule type" value="Genomic_DNA"/>
</dbReference>
<evidence type="ECO:0000259" key="2">
    <source>
        <dbReference type="PROSITE" id="PS51294"/>
    </source>
</evidence>
<dbReference type="Pfam" id="PF13921">
    <property type="entry name" value="Myb_DNA-bind_6"/>
    <property type="match status" value="1"/>
</dbReference>
<accession>A0A8S1UYJ8</accession>
<dbReference type="SMART" id="SM00717">
    <property type="entry name" value="SANT"/>
    <property type="match status" value="3"/>
</dbReference>
<feature type="domain" description="Myb-like" evidence="1">
    <location>
        <begin position="178"/>
        <end position="228"/>
    </location>
</feature>
<gene>
    <name evidence="3" type="ORF">POCTA_138.1.T0550048</name>
</gene>
<evidence type="ECO:0000259" key="1">
    <source>
        <dbReference type="PROSITE" id="PS50090"/>
    </source>
</evidence>
<dbReference type="PROSITE" id="PS51294">
    <property type="entry name" value="HTH_MYB"/>
    <property type="match status" value="1"/>
</dbReference>
<dbReference type="PANTHER" id="PTHR45614">
    <property type="entry name" value="MYB PROTEIN-RELATED"/>
    <property type="match status" value="1"/>
</dbReference>
<dbReference type="GO" id="GO:0000978">
    <property type="term" value="F:RNA polymerase II cis-regulatory region sequence-specific DNA binding"/>
    <property type="evidence" value="ECO:0007669"/>
    <property type="project" value="TreeGrafter"/>
</dbReference>
<keyword evidence="4" id="KW-1185">Reference proteome</keyword>
<feature type="domain" description="HTH myb-type" evidence="2">
    <location>
        <begin position="178"/>
        <end position="232"/>
    </location>
</feature>